<evidence type="ECO:0000313" key="2">
    <source>
        <dbReference type="Proteomes" id="UP000199129"/>
    </source>
</evidence>
<dbReference type="EMBL" id="FNUA01000002">
    <property type="protein sequence ID" value="SEE20386.1"/>
    <property type="molecule type" value="Genomic_DNA"/>
</dbReference>
<organism evidence="1 2">
    <name type="scientific">Pseudomonas palleroniana</name>
    <dbReference type="NCBI Taxonomy" id="191390"/>
    <lineage>
        <taxon>Bacteria</taxon>
        <taxon>Pseudomonadati</taxon>
        <taxon>Pseudomonadota</taxon>
        <taxon>Gammaproteobacteria</taxon>
        <taxon>Pseudomonadales</taxon>
        <taxon>Pseudomonadaceae</taxon>
        <taxon>Pseudomonas</taxon>
    </lineage>
</organism>
<reference evidence="1 2" key="1">
    <citation type="submission" date="2016-10" db="EMBL/GenBank/DDBJ databases">
        <authorList>
            <person name="de Groot N.N."/>
        </authorList>
    </citation>
    <scope>NUCLEOTIDE SEQUENCE [LARGE SCALE GENOMIC DNA]</scope>
    <source>
        <strain evidence="1 2">BS3265</strain>
    </source>
</reference>
<name>A0A1H5GXD4_9PSED</name>
<accession>A0A1H5GXD4</accession>
<evidence type="ECO:0000313" key="1">
    <source>
        <dbReference type="EMBL" id="SEE20386.1"/>
    </source>
</evidence>
<sequence>MGSVSRSGKQIDTQGVECFEYAFNARFCAGSKGFVEALTAHARFSVTLSFFSHIADGAKKRFIVTVGPSVGQKKTASKGRFF</sequence>
<dbReference type="AlphaFoldDB" id="A0A1H5GXD4"/>
<proteinExistence type="predicted"/>
<protein>
    <submittedName>
        <fullName evidence="1">Uncharacterized protein</fullName>
    </submittedName>
</protein>
<dbReference type="Proteomes" id="UP000199129">
    <property type="component" value="Unassembled WGS sequence"/>
</dbReference>
<gene>
    <name evidence="1" type="ORF">SAMN04490198_0808</name>
</gene>